<dbReference type="Gene3D" id="2.50.20.10">
    <property type="entry name" value="Lipoprotein localisation LolA/LolB/LppX"/>
    <property type="match status" value="1"/>
</dbReference>
<protein>
    <recommendedName>
        <fullName evidence="1">Uncharacterized protein TP-0789 domain-containing protein</fullName>
    </recommendedName>
</protein>
<feature type="domain" description="Uncharacterized protein TP-0789" evidence="1">
    <location>
        <begin position="68"/>
        <end position="253"/>
    </location>
</feature>
<dbReference type="CDD" id="cd16329">
    <property type="entry name" value="LolA_like"/>
    <property type="match status" value="1"/>
</dbReference>
<organism evidence="2">
    <name type="scientific">bioreactor metagenome</name>
    <dbReference type="NCBI Taxonomy" id="1076179"/>
    <lineage>
        <taxon>unclassified sequences</taxon>
        <taxon>metagenomes</taxon>
        <taxon>ecological metagenomes</taxon>
    </lineage>
</organism>
<name>A0A644VRX8_9ZZZZ</name>
<comment type="caution">
    <text evidence="2">The sequence shown here is derived from an EMBL/GenBank/DDBJ whole genome shotgun (WGS) entry which is preliminary data.</text>
</comment>
<gene>
    <name evidence="2" type="ORF">SDC9_40297</name>
</gene>
<proteinExistence type="predicted"/>
<dbReference type="InterPro" id="IPR033399">
    <property type="entry name" value="TP_0789-like"/>
</dbReference>
<dbReference type="Pfam" id="PF17131">
    <property type="entry name" value="LolA_like"/>
    <property type="match status" value="1"/>
</dbReference>
<accession>A0A644VRX8</accession>
<reference evidence="2" key="1">
    <citation type="submission" date="2019-08" db="EMBL/GenBank/DDBJ databases">
        <authorList>
            <person name="Kucharzyk K."/>
            <person name="Murdoch R.W."/>
            <person name="Higgins S."/>
            <person name="Loffler F."/>
        </authorList>
    </citation>
    <scope>NUCLEOTIDE SEQUENCE</scope>
</reference>
<sequence length="254" mass="29192">MKTTITSILIFCAFSLTAQNAREISRNATNATEVGDMEMISTINIYDAKGNVRTRQISTASRKFAECTKMLIRFLAPADVKGTALLVYDYEDQDDGQWIYMPALRKVRRIVSTEKGKNFMGSEFTNADMSRPNQQDFDYQLSGEITLEGRKCWKIKATGKTDALKLQNGFSSNISYIDQQTFLCYKIEYFDMSDKLHRIQYITDYKKQANGKYFAYRMTMQNVQNNRKSEMIVDKFQSGSKLSEHTFSPAVLDK</sequence>
<dbReference type="EMBL" id="VSSQ01000416">
    <property type="protein sequence ID" value="MPL94149.1"/>
    <property type="molecule type" value="Genomic_DNA"/>
</dbReference>
<evidence type="ECO:0000313" key="2">
    <source>
        <dbReference type="EMBL" id="MPL94149.1"/>
    </source>
</evidence>
<dbReference type="AlphaFoldDB" id="A0A644VRX8"/>
<evidence type="ECO:0000259" key="1">
    <source>
        <dbReference type="Pfam" id="PF17131"/>
    </source>
</evidence>